<keyword evidence="1" id="KW-0732">Signal</keyword>
<feature type="signal peptide" evidence="1">
    <location>
        <begin position="1"/>
        <end position="23"/>
    </location>
</feature>
<organism evidence="2 3">
    <name type="scientific">Gigaspora rosea</name>
    <dbReference type="NCBI Taxonomy" id="44941"/>
    <lineage>
        <taxon>Eukaryota</taxon>
        <taxon>Fungi</taxon>
        <taxon>Fungi incertae sedis</taxon>
        <taxon>Mucoromycota</taxon>
        <taxon>Glomeromycotina</taxon>
        <taxon>Glomeromycetes</taxon>
        <taxon>Diversisporales</taxon>
        <taxon>Gigasporaceae</taxon>
        <taxon>Gigaspora</taxon>
    </lineage>
</organism>
<dbReference type="STRING" id="44941.A0A397UAV8"/>
<gene>
    <name evidence="2" type="ORF">C2G38_2222809</name>
</gene>
<protein>
    <submittedName>
        <fullName evidence="2">Uncharacterized protein</fullName>
    </submittedName>
</protein>
<comment type="caution">
    <text evidence="2">The sequence shown here is derived from an EMBL/GenBank/DDBJ whole genome shotgun (WGS) entry which is preliminary data.</text>
</comment>
<dbReference type="Proteomes" id="UP000266673">
    <property type="component" value="Unassembled WGS sequence"/>
</dbReference>
<reference evidence="2 3" key="1">
    <citation type="submission" date="2018-06" db="EMBL/GenBank/DDBJ databases">
        <title>Comparative genomics reveals the genomic features of Rhizophagus irregularis, R. cerebriforme, R. diaphanum and Gigaspora rosea, and their symbiotic lifestyle signature.</title>
        <authorList>
            <person name="Morin E."/>
            <person name="San Clemente H."/>
            <person name="Chen E.C.H."/>
            <person name="De La Providencia I."/>
            <person name="Hainaut M."/>
            <person name="Kuo A."/>
            <person name="Kohler A."/>
            <person name="Murat C."/>
            <person name="Tang N."/>
            <person name="Roy S."/>
            <person name="Loubradou J."/>
            <person name="Henrissat B."/>
            <person name="Grigoriev I.V."/>
            <person name="Corradi N."/>
            <person name="Roux C."/>
            <person name="Martin F.M."/>
        </authorList>
    </citation>
    <scope>NUCLEOTIDE SEQUENCE [LARGE SCALE GENOMIC DNA]</scope>
    <source>
        <strain evidence="2 3">DAOM 194757</strain>
    </source>
</reference>
<keyword evidence="3" id="KW-1185">Reference proteome</keyword>
<sequence length="177" mass="20191">MNQKLFIVLLVMFFGVLVPSINAIPAAAPEARRDCPELPPFCAGTEVCIFDLNTQECVTKYYARKSEPIFERNNFTNGNSLHKAAKKHNELLQSAFMAQIGSQYKSNQLVFLDKSLKDECTISQGYGYSVMNTRAVQKELPQMNTFPYTRSVLILDNASIYYNKELIEYFKCIWCAD</sequence>
<feature type="chain" id="PRO_5017238242" evidence="1">
    <location>
        <begin position="24"/>
        <end position="177"/>
    </location>
</feature>
<proteinExistence type="predicted"/>
<name>A0A397UAV8_9GLOM</name>
<dbReference type="AlphaFoldDB" id="A0A397UAV8"/>
<dbReference type="OrthoDB" id="2388844at2759"/>
<evidence type="ECO:0000313" key="2">
    <source>
        <dbReference type="EMBL" id="RIB04276.1"/>
    </source>
</evidence>
<evidence type="ECO:0000256" key="1">
    <source>
        <dbReference type="SAM" id="SignalP"/>
    </source>
</evidence>
<accession>A0A397UAV8</accession>
<dbReference type="EMBL" id="QKWP01002213">
    <property type="protein sequence ID" value="RIB04276.1"/>
    <property type="molecule type" value="Genomic_DNA"/>
</dbReference>
<evidence type="ECO:0000313" key="3">
    <source>
        <dbReference type="Proteomes" id="UP000266673"/>
    </source>
</evidence>